<gene>
    <name evidence="2" type="ORF">EVAR_87255_1</name>
</gene>
<comment type="caution">
    <text evidence="2">The sequence shown here is derived from an EMBL/GenBank/DDBJ whole genome shotgun (WGS) entry which is preliminary data.</text>
</comment>
<evidence type="ECO:0000256" key="1">
    <source>
        <dbReference type="SAM" id="MobiDB-lite"/>
    </source>
</evidence>
<dbReference type="Proteomes" id="UP000299102">
    <property type="component" value="Unassembled WGS sequence"/>
</dbReference>
<reference evidence="2 3" key="1">
    <citation type="journal article" date="2019" name="Commun. Biol.">
        <title>The bagworm genome reveals a unique fibroin gene that provides high tensile strength.</title>
        <authorList>
            <person name="Kono N."/>
            <person name="Nakamura H."/>
            <person name="Ohtoshi R."/>
            <person name="Tomita M."/>
            <person name="Numata K."/>
            <person name="Arakawa K."/>
        </authorList>
    </citation>
    <scope>NUCLEOTIDE SEQUENCE [LARGE SCALE GENOMIC DNA]</scope>
</reference>
<proteinExistence type="predicted"/>
<feature type="region of interest" description="Disordered" evidence="1">
    <location>
        <begin position="131"/>
        <end position="160"/>
    </location>
</feature>
<name>A0A4C1YL60_EUMVA</name>
<protein>
    <submittedName>
        <fullName evidence="2">Uncharacterized protein</fullName>
    </submittedName>
</protein>
<keyword evidence="3" id="KW-1185">Reference proteome</keyword>
<dbReference type="EMBL" id="BGZK01001307">
    <property type="protein sequence ID" value="GBP76868.1"/>
    <property type="molecule type" value="Genomic_DNA"/>
</dbReference>
<sequence length="160" mass="17470">MYEGRLISPRPEALNERKARSARRAGRGPALGPAVCVMRSRNSAPRKSQITTLQTSSDSSFEALSRSRRGAGGADVSRPPPPRRLRPLSTCERKRPINPSADVGRRATSKPLARYGGRAVSYNLAVNRGPGRTINSHARRIPMDGVPQPSRSRRTTASFQ</sequence>
<accession>A0A4C1YL60</accession>
<evidence type="ECO:0000313" key="3">
    <source>
        <dbReference type="Proteomes" id="UP000299102"/>
    </source>
</evidence>
<evidence type="ECO:0000313" key="2">
    <source>
        <dbReference type="EMBL" id="GBP76868.1"/>
    </source>
</evidence>
<feature type="region of interest" description="Disordered" evidence="1">
    <location>
        <begin position="1"/>
        <end position="114"/>
    </location>
</feature>
<dbReference type="AlphaFoldDB" id="A0A4C1YL60"/>
<organism evidence="2 3">
    <name type="scientific">Eumeta variegata</name>
    <name type="common">Bagworm moth</name>
    <name type="synonym">Eumeta japonica</name>
    <dbReference type="NCBI Taxonomy" id="151549"/>
    <lineage>
        <taxon>Eukaryota</taxon>
        <taxon>Metazoa</taxon>
        <taxon>Ecdysozoa</taxon>
        <taxon>Arthropoda</taxon>
        <taxon>Hexapoda</taxon>
        <taxon>Insecta</taxon>
        <taxon>Pterygota</taxon>
        <taxon>Neoptera</taxon>
        <taxon>Endopterygota</taxon>
        <taxon>Lepidoptera</taxon>
        <taxon>Glossata</taxon>
        <taxon>Ditrysia</taxon>
        <taxon>Tineoidea</taxon>
        <taxon>Psychidae</taxon>
        <taxon>Oiketicinae</taxon>
        <taxon>Eumeta</taxon>
    </lineage>
</organism>
<feature type="compositionally biased region" description="Polar residues" evidence="1">
    <location>
        <begin position="40"/>
        <end position="62"/>
    </location>
</feature>